<dbReference type="RefSeq" id="WP_125004658.1">
    <property type="nucleotide sequence ID" value="NZ_BHYK01000028.1"/>
</dbReference>
<evidence type="ECO:0000256" key="3">
    <source>
        <dbReference type="ARBA" id="ARBA00022723"/>
    </source>
</evidence>
<protein>
    <submittedName>
        <fullName evidence="6">Iron-sulfur cluster repair di-iron protein</fullName>
    </submittedName>
</protein>
<dbReference type="NCBIfam" id="TIGR03652">
    <property type="entry name" value="FeS_repair_RIC"/>
    <property type="match status" value="1"/>
</dbReference>
<name>A0A401URN0_9CLOT</name>
<comment type="subcellular location">
    <subcellularLocation>
        <location evidence="1">Cytoplasm</location>
    </subcellularLocation>
</comment>
<keyword evidence="7" id="KW-1185">Reference proteome</keyword>
<dbReference type="OrthoDB" id="9797132at2"/>
<dbReference type="AlphaFoldDB" id="A0A401URN0"/>
<evidence type="ECO:0000256" key="1">
    <source>
        <dbReference type="ARBA" id="ARBA00004496"/>
    </source>
</evidence>
<dbReference type="Pfam" id="PF01814">
    <property type="entry name" value="Hemerythrin"/>
    <property type="match status" value="1"/>
</dbReference>
<evidence type="ECO:0000256" key="2">
    <source>
        <dbReference type="ARBA" id="ARBA00022490"/>
    </source>
</evidence>
<gene>
    <name evidence="6" type="ORF">Ctaglu_38000</name>
</gene>
<keyword evidence="2" id="KW-0963">Cytoplasm</keyword>
<proteinExistence type="predicted"/>
<comment type="caution">
    <text evidence="6">The sequence shown here is derived from an EMBL/GenBank/DDBJ whole genome shotgun (WGS) entry which is preliminary data.</text>
</comment>
<evidence type="ECO:0000256" key="4">
    <source>
        <dbReference type="ARBA" id="ARBA00023004"/>
    </source>
</evidence>
<dbReference type="Proteomes" id="UP000287872">
    <property type="component" value="Unassembled WGS sequence"/>
</dbReference>
<dbReference type="EMBL" id="BHYK01000028">
    <property type="protein sequence ID" value="GCD12177.1"/>
    <property type="molecule type" value="Genomic_DNA"/>
</dbReference>
<dbReference type="InterPro" id="IPR019903">
    <property type="entry name" value="RIC_family"/>
</dbReference>
<dbReference type="Pfam" id="PF04405">
    <property type="entry name" value="ScdA_N"/>
    <property type="match status" value="1"/>
</dbReference>
<evidence type="ECO:0000313" key="6">
    <source>
        <dbReference type="EMBL" id="GCD12177.1"/>
    </source>
</evidence>
<dbReference type="InterPro" id="IPR012312">
    <property type="entry name" value="Hemerythrin-like"/>
</dbReference>
<dbReference type="PANTHER" id="PTHR36438:SF1">
    <property type="entry name" value="IRON-SULFUR CLUSTER REPAIR PROTEIN YTFE"/>
    <property type="match status" value="1"/>
</dbReference>
<evidence type="ECO:0000259" key="5">
    <source>
        <dbReference type="Pfam" id="PF01814"/>
    </source>
</evidence>
<feature type="domain" description="Hemerythrin-like" evidence="5">
    <location>
        <begin position="87"/>
        <end position="228"/>
    </location>
</feature>
<keyword evidence="3" id="KW-0479">Metal-binding</keyword>
<keyword evidence="4" id="KW-0408">Iron</keyword>
<dbReference type="PANTHER" id="PTHR36438">
    <property type="entry name" value="IRON-SULFUR CLUSTER REPAIR PROTEIN YTFE"/>
    <property type="match status" value="1"/>
</dbReference>
<evidence type="ECO:0000313" key="7">
    <source>
        <dbReference type="Proteomes" id="UP000287872"/>
    </source>
</evidence>
<dbReference type="GO" id="GO:0005737">
    <property type="term" value="C:cytoplasm"/>
    <property type="evidence" value="ECO:0007669"/>
    <property type="project" value="UniProtKB-SubCell"/>
</dbReference>
<dbReference type="Gene3D" id="1.20.120.520">
    <property type="entry name" value="nmb1532 protein domain like"/>
    <property type="match status" value="1"/>
</dbReference>
<reference evidence="6 7" key="1">
    <citation type="submission" date="2018-11" db="EMBL/GenBank/DDBJ databases">
        <title>Genome sequencing and assembly of Clostridium tagluense strain A121.</title>
        <authorList>
            <person name="Murakami T."/>
            <person name="Segawa T."/>
            <person name="Shcherbakova V.A."/>
            <person name="Mori H."/>
            <person name="Yoshimura Y."/>
        </authorList>
    </citation>
    <scope>NUCLEOTIDE SEQUENCE [LARGE SCALE GENOMIC DNA]</scope>
    <source>
        <strain evidence="6 7">A121</strain>
    </source>
</reference>
<organism evidence="6 7">
    <name type="scientific">Clostridium tagluense</name>
    <dbReference type="NCBI Taxonomy" id="360422"/>
    <lineage>
        <taxon>Bacteria</taxon>
        <taxon>Bacillati</taxon>
        <taxon>Bacillota</taxon>
        <taxon>Clostridia</taxon>
        <taxon>Eubacteriales</taxon>
        <taxon>Clostridiaceae</taxon>
        <taxon>Clostridium</taxon>
    </lineage>
</organism>
<accession>A0A401URN0</accession>
<dbReference type="GO" id="GO:0046872">
    <property type="term" value="F:metal ion binding"/>
    <property type="evidence" value="ECO:0007669"/>
    <property type="project" value="UniProtKB-KW"/>
</dbReference>
<sequence length="231" mass="26969">MSNKFKTEDAIGQIVAAFPGASEIFYKYNIDFCCGGDRPLILAIRTQGLEEKTIIEELNTKYQSFEENNEKFTDWAKESPSKLIEYVVNNHHAYLNIELPKISKLILKILGVHGKKHEELFKVHRLFNNLRTELEEHLVKEEEFLFPLIIQYEKGKDEKVRSATLKLIDELEQEHTGAGDIIKELREITDHYNTPKDGCGTFELTYKKLLELEVDLFQHIHLENNILFNNF</sequence>